<evidence type="ECO:0000313" key="2">
    <source>
        <dbReference type="RefSeq" id="XP_037881797.1"/>
    </source>
</evidence>
<dbReference type="RefSeq" id="XP_037881797.1">
    <property type="nucleotide sequence ID" value="XM_038025869.1"/>
</dbReference>
<organism evidence="1 2">
    <name type="scientific">Glossina fuscipes</name>
    <dbReference type="NCBI Taxonomy" id="7396"/>
    <lineage>
        <taxon>Eukaryota</taxon>
        <taxon>Metazoa</taxon>
        <taxon>Ecdysozoa</taxon>
        <taxon>Arthropoda</taxon>
        <taxon>Hexapoda</taxon>
        <taxon>Insecta</taxon>
        <taxon>Pterygota</taxon>
        <taxon>Neoptera</taxon>
        <taxon>Endopterygota</taxon>
        <taxon>Diptera</taxon>
        <taxon>Brachycera</taxon>
        <taxon>Muscomorpha</taxon>
        <taxon>Hippoboscoidea</taxon>
        <taxon>Glossinidae</taxon>
        <taxon>Glossina</taxon>
    </lineage>
</organism>
<keyword evidence="1" id="KW-1185">Reference proteome</keyword>
<dbReference type="GeneID" id="119632785"/>
<proteinExistence type="predicted"/>
<gene>
    <name evidence="2" type="primary">LOC119632785</name>
</gene>
<protein>
    <submittedName>
        <fullName evidence="2">Uncharacterized protein LOC119632785</fullName>
    </submittedName>
</protein>
<name>A0A8U0W8V1_9MUSC</name>
<dbReference type="Proteomes" id="UP000092443">
    <property type="component" value="Unplaced"/>
</dbReference>
<reference evidence="2" key="1">
    <citation type="submission" date="2025-08" db="UniProtKB">
        <authorList>
            <consortium name="RefSeq"/>
        </authorList>
    </citation>
    <scope>IDENTIFICATION</scope>
    <source>
        <tissue evidence="2">Whole body pupa</tissue>
    </source>
</reference>
<dbReference type="AlphaFoldDB" id="A0A8U0W8V1"/>
<sequence length="123" mass="14331">MEHAQVNDGIGKKTLGKEWKLLTEAMKIFYDKHEQLEKFCQEQSQSLCEMRRIFLDYVQDQLCSVESENLSALGQPNEKLRLKSNENIKITVNVNKIKKNSEHITLELLEWSRQCIKTSNSST</sequence>
<evidence type="ECO:0000313" key="1">
    <source>
        <dbReference type="Proteomes" id="UP000092443"/>
    </source>
</evidence>
<accession>A0A8U0W8V1</accession>
<dbReference type="KEGG" id="gfs:119632785"/>